<keyword evidence="1" id="KW-0732">Signal</keyword>
<dbReference type="SUPFAM" id="SSF55797">
    <property type="entry name" value="PR-1-like"/>
    <property type="match status" value="1"/>
</dbReference>
<feature type="signal peptide" evidence="1">
    <location>
        <begin position="1"/>
        <end position="25"/>
    </location>
</feature>
<dbReference type="Gene3D" id="3.50.4.10">
    <property type="entry name" value="Hepatocyte Growth Factor"/>
    <property type="match status" value="1"/>
</dbReference>
<dbReference type="InterPro" id="IPR035940">
    <property type="entry name" value="CAP_sf"/>
</dbReference>
<feature type="domain" description="SCP" evidence="2">
    <location>
        <begin position="132"/>
        <end position="250"/>
    </location>
</feature>
<dbReference type="Proteomes" id="UP000282087">
    <property type="component" value="Unassembled WGS sequence"/>
</dbReference>
<accession>A0A3M6VPD2</accession>
<evidence type="ECO:0000259" key="2">
    <source>
        <dbReference type="Pfam" id="PF00188"/>
    </source>
</evidence>
<dbReference type="InterPro" id="IPR014044">
    <property type="entry name" value="CAP_dom"/>
</dbReference>
<dbReference type="InterPro" id="IPR003609">
    <property type="entry name" value="Pan_app"/>
</dbReference>
<dbReference type="VEuPathDB" id="FungiDB:DD237_000700"/>
<reference evidence="4 5" key="1">
    <citation type="submission" date="2018-06" db="EMBL/GenBank/DDBJ databases">
        <title>Comparative genomics of downy mildews reveals potential adaptations to biotrophy.</title>
        <authorList>
            <person name="Fletcher K."/>
            <person name="Klosterman S.J."/>
            <person name="Derevnina L."/>
            <person name="Martin F."/>
            <person name="Koike S."/>
            <person name="Reyes Chin-Wo S."/>
            <person name="Mou B."/>
            <person name="Michelmore R."/>
        </authorList>
    </citation>
    <scope>NUCLEOTIDE SEQUENCE [LARGE SCALE GENOMIC DNA]</scope>
    <source>
        <strain evidence="4 5">R14</strain>
    </source>
</reference>
<dbReference type="CDD" id="cd05379">
    <property type="entry name" value="CAP_bacterial"/>
    <property type="match status" value="1"/>
</dbReference>
<dbReference type="OrthoDB" id="568194at2759"/>
<comment type="caution">
    <text evidence="4">The sequence shown here is derived from an EMBL/GenBank/DDBJ whole genome shotgun (WGS) entry which is preliminary data.</text>
</comment>
<gene>
    <name evidence="4" type="ORF">DD238_000535</name>
</gene>
<sequence>MPRIATVALLAVSAITTLWAPTTSGFWTGSQGRVAWDHNCDFYGHDYRSMKAIPAVCGDVCANDAACTHWSWNNYKGGTCWFKTGDRSTKIAKWGTNCGYVLGRSVQGQEGKGQAGKTNSGLSPSEMGEMLGRINAYRSQHGLAALTIDNQLVSAALLHSQDQANNCRMTHGGSNGSKVGDRISAQGYQFATAAENVAAGQETVDNVMTSWWNSPGHRANLLNKDVKNVGFGKVVNNGCGNFATYWTQDFGQLQ</sequence>
<feature type="domain" description="Apple" evidence="3">
    <location>
        <begin position="41"/>
        <end position="83"/>
    </location>
</feature>
<evidence type="ECO:0000313" key="5">
    <source>
        <dbReference type="Proteomes" id="UP000282087"/>
    </source>
</evidence>
<name>A0A3M6VPD2_9STRA</name>
<dbReference type="Pfam" id="PF14295">
    <property type="entry name" value="PAN_4"/>
    <property type="match status" value="1"/>
</dbReference>
<dbReference type="STRING" id="542832.A0A3M6VPD2"/>
<protein>
    <submittedName>
        <fullName evidence="4">Uncharacterized protein</fullName>
    </submittedName>
</protein>
<dbReference type="AlphaFoldDB" id="A0A3M6VPD2"/>
<organism evidence="4 5">
    <name type="scientific">Peronospora effusa</name>
    <dbReference type="NCBI Taxonomy" id="542832"/>
    <lineage>
        <taxon>Eukaryota</taxon>
        <taxon>Sar</taxon>
        <taxon>Stramenopiles</taxon>
        <taxon>Oomycota</taxon>
        <taxon>Peronosporomycetes</taxon>
        <taxon>Peronosporales</taxon>
        <taxon>Peronosporaceae</taxon>
        <taxon>Peronospora</taxon>
    </lineage>
</organism>
<dbReference type="PANTHER" id="PTHR31157">
    <property type="entry name" value="SCP DOMAIN-CONTAINING PROTEIN"/>
    <property type="match status" value="1"/>
</dbReference>
<feature type="chain" id="PRO_5018008386" evidence="1">
    <location>
        <begin position="26"/>
        <end position="254"/>
    </location>
</feature>
<dbReference type="Gene3D" id="3.40.33.10">
    <property type="entry name" value="CAP"/>
    <property type="match status" value="1"/>
</dbReference>
<evidence type="ECO:0000313" key="4">
    <source>
        <dbReference type="EMBL" id="RMX67921.1"/>
    </source>
</evidence>
<dbReference type="PANTHER" id="PTHR31157:SF1">
    <property type="entry name" value="SCP DOMAIN-CONTAINING PROTEIN"/>
    <property type="match status" value="1"/>
</dbReference>
<proteinExistence type="predicted"/>
<dbReference type="EMBL" id="QLLG01000155">
    <property type="protein sequence ID" value="RMX67921.1"/>
    <property type="molecule type" value="Genomic_DNA"/>
</dbReference>
<keyword evidence="5" id="KW-1185">Reference proteome</keyword>
<evidence type="ECO:0000259" key="3">
    <source>
        <dbReference type="Pfam" id="PF14295"/>
    </source>
</evidence>
<evidence type="ECO:0000256" key="1">
    <source>
        <dbReference type="SAM" id="SignalP"/>
    </source>
</evidence>
<dbReference type="Pfam" id="PF00188">
    <property type="entry name" value="CAP"/>
    <property type="match status" value="1"/>
</dbReference>